<proteinExistence type="predicted"/>
<evidence type="ECO:0000313" key="3">
    <source>
        <dbReference type="Proteomes" id="UP000076794"/>
    </source>
</evidence>
<dbReference type="Gene3D" id="3.40.50.300">
    <property type="entry name" value="P-loop containing nucleotide triphosphate hydrolases"/>
    <property type="match status" value="1"/>
</dbReference>
<dbReference type="SUPFAM" id="SSF52540">
    <property type="entry name" value="P-loop containing nucleoside triphosphate hydrolases"/>
    <property type="match status" value="1"/>
</dbReference>
<dbReference type="OrthoDB" id="3775353at2"/>
<organism evidence="2 3">
    <name type="scientific">Isoptericola dokdonensis DS-3</name>
    <dbReference type="NCBI Taxonomy" id="1300344"/>
    <lineage>
        <taxon>Bacteria</taxon>
        <taxon>Bacillati</taxon>
        <taxon>Actinomycetota</taxon>
        <taxon>Actinomycetes</taxon>
        <taxon>Micrococcales</taxon>
        <taxon>Promicromonosporaceae</taxon>
        <taxon>Isoptericola</taxon>
    </lineage>
</organism>
<name>A0A168FU13_9MICO</name>
<dbReference type="STRING" id="1300344.I598_2990"/>
<accession>A0A168FU13</accession>
<evidence type="ECO:0000256" key="1">
    <source>
        <dbReference type="SAM" id="MobiDB-lite"/>
    </source>
</evidence>
<reference evidence="2 3" key="1">
    <citation type="submission" date="2016-01" db="EMBL/GenBank/DDBJ databases">
        <title>Complete genome sequence of a soil Actinobacterium, Isoptericola dokdonensis DS-3.</title>
        <authorList>
            <person name="Kwon S.-K."/>
            <person name="Kim J.F."/>
        </authorList>
    </citation>
    <scope>NUCLEOTIDE SEQUENCE [LARGE SCALE GENOMIC DNA]</scope>
    <source>
        <strain evidence="2 3">DS-3</strain>
    </source>
</reference>
<gene>
    <name evidence="2" type="ORF">I598_2990</name>
</gene>
<dbReference type="EMBL" id="CP014209">
    <property type="protein sequence ID" value="ANC32506.1"/>
    <property type="molecule type" value="Genomic_DNA"/>
</dbReference>
<protein>
    <recommendedName>
        <fullName evidence="4">ABC transporter domain-containing protein</fullName>
    </recommendedName>
</protein>
<dbReference type="InterPro" id="IPR027417">
    <property type="entry name" value="P-loop_NTPase"/>
</dbReference>
<dbReference type="PATRIC" id="fig|1300344.3.peg.3010"/>
<evidence type="ECO:0008006" key="4">
    <source>
        <dbReference type="Google" id="ProtNLM"/>
    </source>
</evidence>
<dbReference type="AlphaFoldDB" id="A0A168FU13"/>
<evidence type="ECO:0000313" key="2">
    <source>
        <dbReference type="EMBL" id="ANC32506.1"/>
    </source>
</evidence>
<keyword evidence="3" id="KW-1185">Reference proteome</keyword>
<dbReference type="Proteomes" id="UP000076794">
    <property type="component" value="Chromosome"/>
</dbReference>
<feature type="region of interest" description="Disordered" evidence="1">
    <location>
        <begin position="196"/>
        <end position="230"/>
    </location>
</feature>
<dbReference type="KEGG" id="ido:I598_2990"/>
<sequence>MQVVLDGVAVDGRREPLLATMDLAWSTGEAVLVAAEPGHGHTALALAATGRLAPSAGRVLVDGGEAEPAALRTVSAVVDVPGVNEPDDALTLADVVAEGLALAGRPSRPRDVRAFLDERALSGDRDRRVDQVSGAVRTSVLAGLAVSDPAVRFVVLTLPDRHGGDPAGWWDLARGLAATGLGVLVGCTRSSARDLGVDLPPAVGDSRHAPPRAVRRETFSDAPDVAEEVR</sequence>